<dbReference type="GO" id="GO:0046872">
    <property type="term" value="F:metal ion binding"/>
    <property type="evidence" value="ECO:0007669"/>
    <property type="project" value="UniProtKB-KW"/>
</dbReference>
<dbReference type="Pfam" id="PF16657">
    <property type="entry name" value="Malt_amylase_C"/>
    <property type="match status" value="1"/>
</dbReference>
<evidence type="ECO:0000256" key="7">
    <source>
        <dbReference type="ARBA" id="ARBA00022679"/>
    </source>
</evidence>
<reference evidence="17 18" key="1">
    <citation type="submission" date="2016-10" db="EMBL/GenBank/DDBJ databases">
        <authorList>
            <person name="de Groot N.N."/>
        </authorList>
    </citation>
    <scope>NUCLEOTIDE SEQUENCE [LARGE SCALE GENOMIC DNA]</scope>
    <source>
        <strain evidence="17 18">ASO4-2</strain>
    </source>
</reference>
<evidence type="ECO:0000256" key="13">
    <source>
        <dbReference type="ARBA" id="ARBA00031251"/>
    </source>
</evidence>
<dbReference type="InterPro" id="IPR012811">
    <property type="entry name" value="TreS_maltokin_C_dom"/>
</dbReference>
<dbReference type="Gene3D" id="3.90.1200.10">
    <property type="match status" value="1"/>
</dbReference>
<evidence type="ECO:0000256" key="3">
    <source>
        <dbReference type="ARBA" id="ARBA00006219"/>
    </source>
</evidence>
<dbReference type="RefSeq" id="WP_092121304.1">
    <property type="nucleotide sequence ID" value="NZ_FMXO01000012.1"/>
</dbReference>
<sequence length="1109" mass="128989">MSIKQARLIDDPLWYKDAIIYEVHIKAFFDSNSDGIGDLPGLTQKLDYLADLGITAIWLLPFYPSPLRDDGYDIADYFSVHPQYGTIKDFKFFLREAHKRGLRVITELVLNHTSDQHPWFQRARNSPPGSSWRNFYVWSDTQEKYQDARIIFKDFETSNWTWDPVAKAYYWHRFYSHQPDLNFDNPQVGKALFRVIDYWLKMGVDGMRLDAVPYLYEREGTNCENLPETHKYLQDLRAHIDAKYPNRMLLAEANQWPEDACAYFGSGNSCQMAFHFPLMPRLFMALHMEESHPIIDIFEQTPAIPDNCQWAFFLRNHDELTLEMVTDEERDYMYRMYARDPRARINLGIRRRLAPLLDNDRKKINLLNAILFAMPGSVVLYYGDELGMGDNYYLGDRDGVRTPMQWSSDRNAGFSRANPQKLYLPVIIDPEYHFEAINVETQSQNQASLLWWNKRFISMYKRFQALGRGDITFLRPDNAKVLAFIRRYEDEHLLIVANLSRHCQPLELELQGYAGWIPEEVFSRNRFPAVQEGLYSLTLGSYGYYFFQMIQVADTEQVRGIQELPLLTIRAAEQDIWTGEVGERLEKRILPRFLPTRRWFRSKARKIQQVTIKDVLDFNHSDQASLILILSVDYVEGAKERYVLPLTMAWGEDAKAVAAEEPQHVLSRLSRTSRNGEEQGILFEAVYAPDFAKRLIKFLSKRQHIKGRRGELHAWPGRDLRQREIMRLEPHLLRTEQSNSSLNYGNELILKIYRQLERGQQPELELCRFLTERTTFRNFPLYAGSLTYNQRGVEDAVLGVLQQFVPSHGDAWKYSHDALQRYVESVLSLGPEAIIPQCPCGYWEAAHGSTQEAVIDLIGPYLEMIALLGRRTAELHIALASRHDDPAFAPEPFSYLYQRSIFQGLQNQLKTVMSLLRKNLKRIPEEQASLAREVLETEKAILERFRTIYSHKILASKIRIHGDYHLAQALYTGKDFVIIDFEGEPARALSERRLKRSALRDVAGMLRSFDYLAQMVLRNQVLARETDKAVLTAWIDAWSSAVSGMFLKSYLDLSHGHVFLPDKADEVKNLLDIFVLDKAVYELGYELNNRLDWVDLPLKGLKNIMEVQP</sequence>
<dbReference type="NCBIfam" id="TIGR02456">
    <property type="entry name" value="treS_nterm"/>
    <property type="match status" value="1"/>
</dbReference>
<organism evidence="17 18">
    <name type="scientific">Desulfonatronum thiosulfatophilum</name>
    <dbReference type="NCBI Taxonomy" id="617002"/>
    <lineage>
        <taxon>Bacteria</taxon>
        <taxon>Pseudomonadati</taxon>
        <taxon>Thermodesulfobacteriota</taxon>
        <taxon>Desulfovibrionia</taxon>
        <taxon>Desulfovibrionales</taxon>
        <taxon>Desulfonatronaceae</taxon>
        <taxon>Desulfonatronum</taxon>
    </lineage>
</organism>
<dbReference type="InterPro" id="IPR040999">
    <property type="entry name" value="Mak_N_cap"/>
</dbReference>
<dbReference type="GO" id="GO:0005975">
    <property type="term" value="P:carbohydrate metabolic process"/>
    <property type="evidence" value="ECO:0007669"/>
    <property type="project" value="InterPro"/>
</dbReference>
<evidence type="ECO:0000256" key="10">
    <source>
        <dbReference type="ARBA" id="ARBA00022837"/>
    </source>
</evidence>
<protein>
    <recommendedName>
        <fullName evidence="6">Maltokinase</fullName>
        <ecNumber evidence="4">2.7.1.175</ecNumber>
        <ecNumber evidence="5">5.4.99.16</ecNumber>
    </recommendedName>
    <alternativeName>
        <fullName evidence="14">Maltose alpha-D-glucosyltransferase</fullName>
    </alternativeName>
    <alternativeName>
        <fullName evidence="13">Maltose-1-phosphate synthase</fullName>
    </alternativeName>
</protein>
<keyword evidence="7 17" id="KW-0808">Transferase</keyword>
<dbReference type="GO" id="GO:0016740">
    <property type="term" value="F:transferase activity"/>
    <property type="evidence" value="ECO:0007669"/>
    <property type="project" value="UniProtKB-KW"/>
</dbReference>
<keyword evidence="10" id="KW-0106">Calcium</keyword>
<evidence type="ECO:0000313" key="18">
    <source>
        <dbReference type="Proteomes" id="UP000198771"/>
    </source>
</evidence>
<evidence type="ECO:0000259" key="16">
    <source>
        <dbReference type="SMART" id="SM00642"/>
    </source>
</evidence>
<evidence type="ECO:0000256" key="9">
    <source>
        <dbReference type="ARBA" id="ARBA00022741"/>
    </source>
</evidence>
<dbReference type="GO" id="GO:0005524">
    <property type="term" value="F:ATP binding"/>
    <property type="evidence" value="ECO:0007669"/>
    <property type="project" value="UniProtKB-KW"/>
</dbReference>
<accession>A0A1G6DHZ1</accession>
<dbReference type="Gene3D" id="3.90.400.10">
    <property type="entry name" value="Oligo-1,6-glucosidase, Domain 2"/>
    <property type="match status" value="1"/>
</dbReference>
<evidence type="ECO:0000256" key="2">
    <source>
        <dbReference type="ARBA" id="ARBA00005496"/>
    </source>
</evidence>
<keyword evidence="18" id="KW-1185">Reference proteome</keyword>
<evidence type="ECO:0000313" key="17">
    <source>
        <dbReference type="EMBL" id="SDB44752.1"/>
    </source>
</evidence>
<dbReference type="AlphaFoldDB" id="A0A1G6DHZ1"/>
<dbReference type="Gene3D" id="2.60.40.1180">
    <property type="entry name" value="Golgi alpha-mannosidase II"/>
    <property type="match status" value="1"/>
</dbReference>
<keyword evidence="11" id="KW-0067">ATP-binding</keyword>
<evidence type="ECO:0000256" key="11">
    <source>
        <dbReference type="ARBA" id="ARBA00022840"/>
    </source>
</evidence>
<dbReference type="EC" id="5.4.99.16" evidence="5"/>
<evidence type="ECO:0000256" key="5">
    <source>
        <dbReference type="ARBA" id="ARBA00012619"/>
    </source>
</evidence>
<dbReference type="Pfam" id="PF18085">
    <property type="entry name" value="Mak_N_cap"/>
    <property type="match status" value="1"/>
</dbReference>
<dbReference type="OrthoDB" id="9805159at2"/>
<dbReference type="FunFam" id="3.20.20.80:FF:000055">
    <property type="entry name" value="Trehalose synthase"/>
    <property type="match status" value="1"/>
</dbReference>
<evidence type="ECO:0000256" key="1">
    <source>
        <dbReference type="ARBA" id="ARBA00001595"/>
    </source>
</evidence>
<dbReference type="InterPro" id="IPR017853">
    <property type="entry name" value="GH"/>
</dbReference>
<dbReference type="InterPro" id="IPR045857">
    <property type="entry name" value="O16G_dom_2"/>
</dbReference>
<dbReference type="SUPFAM" id="SSF51445">
    <property type="entry name" value="(Trans)glycosidases"/>
    <property type="match status" value="1"/>
</dbReference>
<dbReference type="GO" id="GO:0047471">
    <property type="term" value="F:maltose alpha-D-glucosyltransferase activity"/>
    <property type="evidence" value="ECO:0007669"/>
    <property type="project" value="UniProtKB-EC"/>
</dbReference>
<proteinExistence type="inferred from homology"/>
<dbReference type="Gene3D" id="3.20.20.80">
    <property type="entry name" value="Glycosidases"/>
    <property type="match status" value="1"/>
</dbReference>
<keyword evidence="9" id="KW-0547">Nucleotide-binding</keyword>
<dbReference type="EC" id="2.7.1.175" evidence="4"/>
<evidence type="ECO:0000256" key="6">
    <source>
        <dbReference type="ARBA" id="ARBA00013882"/>
    </source>
</evidence>
<feature type="domain" description="Glycosyl hydrolase family 13 catalytic" evidence="16">
    <location>
        <begin position="22"/>
        <end position="416"/>
    </location>
</feature>
<evidence type="ECO:0000256" key="15">
    <source>
        <dbReference type="ARBA" id="ARBA00049067"/>
    </source>
</evidence>
<dbReference type="InterPro" id="IPR006047">
    <property type="entry name" value="GH13_cat_dom"/>
</dbReference>
<dbReference type="SUPFAM" id="SSF51011">
    <property type="entry name" value="Glycosyl hydrolase domain"/>
    <property type="match status" value="1"/>
</dbReference>
<dbReference type="InterPro" id="IPR013780">
    <property type="entry name" value="Glyco_hydro_b"/>
</dbReference>
<comment type="catalytic activity">
    <reaction evidence="15">
        <text>D-maltose + ATP = alpha-maltose 1-phosphate + ADP + H(+)</text>
        <dbReference type="Rhea" id="RHEA:31915"/>
        <dbReference type="ChEBI" id="CHEBI:15378"/>
        <dbReference type="ChEBI" id="CHEBI:17306"/>
        <dbReference type="ChEBI" id="CHEBI:30616"/>
        <dbReference type="ChEBI" id="CHEBI:63576"/>
        <dbReference type="ChEBI" id="CHEBI:456216"/>
        <dbReference type="EC" id="2.7.1.175"/>
    </reaction>
</comment>
<dbReference type="NCBIfam" id="TIGR02457">
    <property type="entry name" value="TreS_Cterm"/>
    <property type="match status" value="1"/>
</dbReference>
<dbReference type="PANTHER" id="PTHR10357">
    <property type="entry name" value="ALPHA-AMYLASE FAMILY MEMBER"/>
    <property type="match status" value="1"/>
</dbReference>
<evidence type="ECO:0000256" key="4">
    <source>
        <dbReference type="ARBA" id="ARBA00011962"/>
    </source>
</evidence>
<dbReference type="PANTHER" id="PTHR10357:SF219">
    <property type="entry name" value="MALTOSE ALPHA-D-GLUCOSYLTRANSFERASE"/>
    <property type="match status" value="1"/>
</dbReference>
<dbReference type="EMBL" id="FMXO01000012">
    <property type="protein sequence ID" value="SDB44752.1"/>
    <property type="molecule type" value="Genomic_DNA"/>
</dbReference>
<dbReference type="SMART" id="SM00642">
    <property type="entry name" value="Aamy"/>
    <property type="match status" value="1"/>
</dbReference>
<gene>
    <name evidence="17" type="ORF">SAMN05660653_02151</name>
</gene>
<comment type="catalytic activity">
    <reaction evidence="1">
        <text>D-maltose = alpha,alpha-trehalose</text>
        <dbReference type="Rhea" id="RHEA:15145"/>
        <dbReference type="ChEBI" id="CHEBI:16551"/>
        <dbReference type="ChEBI" id="CHEBI:17306"/>
        <dbReference type="EC" id="5.4.99.16"/>
    </reaction>
</comment>
<name>A0A1G6DHZ1_9BACT</name>
<comment type="similarity">
    <text evidence="2">Belongs to the glycosyl hydrolase 13 family. TreS subfamily.</text>
</comment>
<dbReference type="CDD" id="cd11334">
    <property type="entry name" value="AmyAc_TreS"/>
    <property type="match status" value="1"/>
</dbReference>
<dbReference type="SUPFAM" id="SSF56112">
    <property type="entry name" value="Protein kinase-like (PK-like)"/>
    <property type="match status" value="1"/>
</dbReference>
<dbReference type="Proteomes" id="UP000198771">
    <property type="component" value="Unassembled WGS sequence"/>
</dbReference>
<dbReference type="InterPro" id="IPR012810">
    <property type="entry name" value="TreS/a-amylase_N"/>
</dbReference>
<keyword evidence="8" id="KW-0479">Metal-binding</keyword>
<dbReference type="InterPro" id="IPR011009">
    <property type="entry name" value="Kinase-like_dom_sf"/>
</dbReference>
<keyword evidence="12" id="KW-0413">Isomerase</keyword>
<evidence type="ECO:0000256" key="12">
    <source>
        <dbReference type="ARBA" id="ARBA00023235"/>
    </source>
</evidence>
<dbReference type="InterPro" id="IPR032091">
    <property type="entry name" value="Malt_amylase-like_C"/>
</dbReference>
<dbReference type="STRING" id="617002.SAMN05660653_02151"/>
<evidence type="ECO:0000256" key="14">
    <source>
        <dbReference type="ARBA" id="ARBA00031378"/>
    </source>
</evidence>
<comment type="similarity">
    <text evidence="3">Belongs to the aminoglycoside phosphotransferase family.</text>
</comment>
<dbReference type="Pfam" id="PF00128">
    <property type="entry name" value="Alpha-amylase"/>
    <property type="match status" value="2"/>
</dbReference>
<evidence type="ECO:0000256" key="8">
    <source>
        <dbReference type="ARBA" id="ARBA00022723"/>
    </source>
</evidence>